<gene>
    <name evidence="1" type="ORF">PSON_ATCC_30995.1.T0780209</name>
</gene>
<dbReference type="Proteomes" id="UP000692954">
    <property type="component" value="Unassembled WGS sequence"/>
</dbReference>
<comment type="caution">
    <text evidence="1">The sequence shown here is derived from an EMBL/GenBank/DDBJ whole genome shotgun (WGS) entry which is preliminary data.</text>
</comment>
<protein>
    <submittedName>
        <fullName evidence="1">Uncharacterized protein</fullName>
    </submittedName>
</protein>
<dbReference type="AlphaFoldDB" id="A0A8S1PI74"/>
<reference evidence="1" key="1">
    <citation type="submission" date="2021-01" db="EMBL/GenBank/DDBJ databases">
        <authorList>
            <consortium name="Genoscope - CEA"/>
            <person name="William W."/>
        </authorList>
    </citation>
    <scope>NUCLEOTIDE SEQUENCE</scope>
</reference>
<proteinExistence type="predicted"/>
<dbReference type="EMBL" id="CAJJDN010000078">
    <property type="protein sequence ID" value="CAD8102806.1"/>
    <property type="molecule type" value="Genomic_DNA"/>
</dbReference>
<keyword evidence="2" id="KW-1185">Reference proteome</keyword>
<name>A0A8S1PI74_9CILI</name>
<sequence length="105" mass="12261">MEKSIMKKKLNRIVFQSLAAKNSGIYIREDRIMNNNRTLMFGRKISQVFHYMFRFKITSCHEGFAFITTNGTKGLGYESINRQQEAQGKGIISWEMITGFDNLRQ</sequence>
<evidence type="ECO:0000313" key="1">
    <source>
        <dbReference type="EMBL" id="CAD8102806.1"/>
    </source>
</evidence>
<accession>A0A8S1PI74</accession>
<evidence type="ECO:0000313" key="2">
    <source>
        <dbReference type="Proteomes" id="UP000692954"/>
    </source>
</evidence>
<organism evidence="1 2">
    <name type="scientific">Paramecium sonneborni</name>
    <dbReference type="NCBI Taxonomy" id="65129"/>
    <lineage>
        <taxon>Eukaryota</taxon>
        <taxon>Sar</taxon>
        <taxon>Alveolata</taxon>
        <taxon>Ciliophora</taxon>
        <taxon>Intramacronucleata</taxon>
        <taxon>Oligohymenophorea</taxon>
        <taxon>Peniculida</taxon>
        <taxon>Parameciidae</taxon>
        <taxon>Paramecium</taxon>
    </lineage>
</organism>